<dbReference type="Gene3D" id="1.10.760.10">
    <property type="entry name" value="Cytochrome c-like domain"/>
    <property type="match status" value="1"/>
</dbReference>
<dbReference type="Proteomes" id="UP000628710">
    <property type="component" value="Unassembled WGS sequence"/>
</dbReference>
<evidence type="ECO:0000313" key="7">
    <source>
        <dbReference type="EMBL" id="MBJ7537590.1"/>
    </source>
</evidence>
<dbReference type="PROSITE" id="PS51007">
    <property type="entry name" value="CYTC"/>
    <property type="match status" value="1"/>
</dbReference>
<dbReference type="InterPro" id="IPR051395">
    <property type="entry name" value="Cytochrome_c_Peroxidase/MauG"/>
</dbReference>
<dbReference type="Pfam" id="PF06537">
    <property type="entry name" value="DHOR"/>
    <property type="match status" value="2"/>
</dbReference>
<feature type="domain" description="Cytochrome c" evidence="6">
    <location>
        <begin position="330"/>
        <end position="462"/>
    </location>
</feature>
<organism evidence="7 8">
    <name type="scientific">Marinomonas transparens</name>
    <dbReference type="NCBI Taxonomy" id="2795388"/>
    <lineage>
        <taxon>Bacteria</taxon>
        <taxon>Pseudomonadati</taxon>
        <taxon>Pseudomonadota</taxon>
        <taxon>Gammaproteobacteria</taxon>
        <taxon>Oceanospirillales</taxon>
        <taxon>Oceanospirillaceae</taxon>
        <taxon>Marinomonas</taxon>
    </lineage>
</organism>
<dbReference type="GO" id="GO:0004130">
    <property type="term" value="F:cytochrome-c peroxidase activity"/>
    <property type="evidence" value="ECO:0007669"/>
    <property type="project" value="TreeGrafter"/>
</dbReference>
<dbReference type="GO" id="GO:0009055">
    <property type="term" value="F:electron transfer activity"/>
    <property type="evidence" value="ECO:0007669"/>
    <property type="project" value="InterPro"/>
</dbReference>
<dbReference type="PANTHER" id="PTHR30600:SF4">
    <property type="entry name" value="CYTOCHROME C DOMAIN-CONTAINING PROTEIN"/>
    <property type="match status" value="1"/>
</dbReference>
<dbReference type="GO" id="GO:0020037">
    <property type="term" value="F:heme binding"/>
    <property type="evidence" value="ECO:0007669"/>
    <property type="project" value="InterPro"/>
</dbReference>
<feature type="signal peptide" evidence="5">
    <location>
        <begin position="1"/>
        <end position="28"/>
    </location>
</feature>
<comment type="caution">
    <text evidence="7">The sequence shown here is derived from an EMBL/GenBank/DDBJ whole genome shotgun (WGS) entry which is preliminary data.</text>
</comment>
<evidence type="ECO:0000256" key="4">
    <source>
        <dbReference type="PROSITE-ProRule" id="PRU00433"/>
    </source>
</evidence>
<keyword evidence="1 4" id="KW-0349">Heme</keyword>
<dbReference type="PIRSF" id="PIRSF028099">
    <property type="entry name" value="DUF1111"/>
    <property type="match status" value="1"/>
</dbReference>
<evidence type="ECO:0000259" key="6">
    <source>
        <dbReference type="PROSITE" id="PS51007"/>
    </source>
</evidence>
<protein>
    <recommendedName>
        <fullName evidence="6">Cytochrome c domain-containing protein</fullName>
    </recommendedName>
</protein>
<dbReference type="InterPro" id="IPR036909">
    <property type="entry name" value="Cyt_c-like_dom_sf"/>
</dbReference>
<evidence type="ECO:0000256" key="1">
    <source>
        <dbReference type="ARBA" id="ARBA00022617"/>
    </source>
</evidence>
<dbReference type="EMBL" id="JAEMNX010000006">
    <property type="protein sequence ID" value="MBJ7537590.1"/>
    <property type="molecule type" value="Genomic_DNA"/>
</dbReference>
<evidence type="ECO:0000313" key="8">
    <source>
        <dbReference type="Proteomes" id="UP000628710"/>
    </source>
</evidence>
<proteinExistence type="predicted"/>
<gene>
    <name evidence="7" type="ORF">I8J31_07905</name>
</gene>
<dbReference type="PANTHER" id="PTHR30600">
    <property type="entry name" value="CYTOCHROME C PEROXIDASE-RELATED"/>
    <property type="match status" value="1"/>
</dbReference>
<accession>A0A934JUH8</accession>
<evidence type="ECO:0000256" key="5">
    <source>
        <dbReference type="SAM" id="SignalP"/>
    </source>
</evidence>
<keyword evidence="8" id="KW-1185">Reference proteome</keyword>
<dbReference type="InterPro" id="IPR009056">
    <property type="entry name" value="Cyt_c-like_dom"/>
</dbReference>
<dbReference type="InterPro" id="IPR010538">
    <property type="entry name" value="DHOR"/>
</dbReference>
<keyword evidence="3 4" id="KW-0408">Iron</keyword>
<reference evidence="7" key="1">
    <citation type="submission" date="2020-12" db="EMBL/GenBank/DDBJ databases">
        <title>Marinomonas arctica sp. nov., a psychrotolerant bacterium isolated from the Arctic.</title>
        <authorList>
            <person name="Zhang Y."/>
        </authorList>
    </citation>
    <scope>NUCLEOTIDE SEQUENCE</scope>
    <source>
        <strain evidence="7">C1424</strain>
    </source>
</reference>
<dbReference type="RefSeq" id="WP_199467731.1">
    <property type="nucleotide sequence ID" value="NZ_JAEMNX010000006.1"/>
</dbReference>
<name>A0A934JUH8_9GAMM</name>
<feature type="chain" id="PRO_5037416396" description="Cytochrome c domain-containing protein" evidence="5">
    <location>
        <begin position="29"/>
        <end position="462"/>
    </location>
</feature>
<evidence type="ECO:0000256" key="2">
    <source>
        <dbReference type="ARBA" id="ARBA00022723"/>
    </source>
</evidence>
<evidence type="ECO:0000256" key="3">
    <source>
        <dbReference type="ARBA" id="ARBA00023004"/>
    </source>
</evidence>
<dbReference type="AlphaFoldDB" id="A0A934JUH8"/>
<dbReference type="SUPFAM" id="SSF46626">
    <property type="entry name" value="Cytochrome c"/>
    <property type="match status" value="1"/>
</dbReference>
<sequence length="462" mass="50073">MTANFRNVFLIIAGASASFFYAQNSAFAANYSTPYAGIAAKDKLDFQIGKNIFQKFWVPSPSSTTASDGLGPLFNTRSCNSCHVNSGRGHAPKANVNGASVPSFLVRFGKSYPDANIVKPDYIYPNQGDKNYGNQLQGNSSQNIAAEGDFTLSYQTHIETLADGTQVELRKPNIHWTQLNYGAFEETTRSTLLVTPALVGMGLLSTIANDTILANADPSDENQDGISGRVNWIPSADGTGKVIGRFGYKATTPSVSAQNQLAFNTDLGLSTPRHPVASGDCTQRQTDCLNSPNGNSPHLGNLEVDAQQARLVDLFVSLSAPPAMRNLTEKHFLQGKALFEQGGCAGCHIPKMTTGDQSSFAVLNNRTFYPFTDMLLHDMGAELASGFPTASATPREWRTAPLWGIGLSESVSGRAGFLHDGRARNIEEAILWHGGEAQASQRYYKNLNQEHRKTLIYFLESL</sequence>
<keyword evidence="5" id="KW-0732">Signal</keyword>
<keyword evidence="2 4" id="KW-0479">Metal-binding</keyword>
<dbReference type="GO" id="GO:0046872">
    <property type="term" value="F:metal ion binding"/>
    <property type="evidence" value="ECO:0007669"/>
    <property type="project" value="UniProtKB-KW"/>
</dbReference>